<gene>
    <name evidence="1" type="ORF">Ctob_009359</name>
</gene>
<sequence>MAGGSPQLLPIVDSDDLVVVLEMAGLKLKNWGEENVLRLFAELETLKAALCSYNEAAAREALNRHPAPTSHVEDDGGVRDAADEGEKMIFIDNLTTFSPHLLLKRRMLRVHVLSDDGQLELVRLVTGTGPWKRDSYERLSARLTDRDWPSRIAVALVMEALGVEEDQIKLLEAQPKVAELDPTPLPEVDSVLWEGAGAQGWRVTPLKYK</sequence>
<proteinExistence type="predicted"/>
<keyword evidence="2" id="KW-1185">Reference proteome</keyword>
<organism evidence="1 2">
    <name type="scientific">Chrysochromulina tobinii</name>
    <dbReference type="NCBI Taxonomy" id="1460289"/>
    <lineage>
        <taxon>Eukaryota</taxon>
        <taxon>Haptista</taxon>
        <taxon>Haptophyta</taxon>
        <taxon>Prymnesiophyceae</taxon>
        <taxon>Prymnesiales</taxon>
        <taxon>Chrysochromulinaceae</taxon>
        <taxon>Chrysochromulina</taxon>
    </lineage>
</organism>
<dbReference type="AlphaFoldDB" id="A0A0M0KBU7"/>
<evidence type="ECO:0000313" key="2">
    <source>
        <dbReference type="Proteomes" id="UP000037460"/>
    </source>
</evidence>
<name>A0A0M0KBU7_9EUKA</name>
<reference evidence="2" key="1">
    <citation type="journal article" date="2015" name="PLoS Genet.">
        <title>Genome Sequence and Transcriptome Analyses of Chrysochromulina tobin: Metabolic Tools for Enhanced Algal Fitness in the Prominent Order Prymnesiales (Haptophyceae).</title>
        <authorList>
            <person name="Hovde B.T."/>
            <person name="Deodato C.R."/>
            <person name="Hunsperger H.M."/>
            <person name="Ryken S.A."/>
            <person name="Yost W."/>
            <person name="Jha R.K."/>
            <person name="Patterson J."/>
            <person name="Monnat R.J. Jr."/>
            <person name="Barlow S.B."/>
            <person name="Starkenburg S.R."/>
            <person name="Cattolico R.A."/>
        </authorList>
    </citation>
    <scope>NUCLEOTIDE SEQUENCE</scope>
    <source>
        <strain evidence="2">CCMP291</strain>
    </source>
</reference>
<accession>A0A0M0KBU7</accession>
<comment type="caution">
    <text evidence="1">The sequence shown here is derived from an EMBL/GenBank/DDBJ whole genome shotgun (WGS) entry which is preliminary data.</text>
</comment>
<evidence type="ECO:0000313" key="1">
    <source>
        <dbReference type="EMBL" id="KOO35888.1"/>
    </source>
</evidence>
<protein>
    <submittedName>
        <fullName evidence="1">Uncharacterized protein</fullName>
    </submittedName>
</protein>
<dbReference type="EMBL" id="JWZX01000716">
    <property type="protein sequence ID" value="KOO35888.1"/>
    <property type="molecule type" value="Genomic_DNA"/>
</dbReference>
<dbReference type="Proteomes" id="UP000037460">
    <property type="component" value="Unassembled WGS sequence"/>
</dbReference>